<gene>
    <name evidence="1" type="ORF">M413DRAFT_25980</name>
</gene>
<proteinExistence type="predicted"/>
<dbReference type="Proteomes" id="UP000053424">
    <property type="component" value="Unassembled WGS sequence"/>
</dbReference>
<name>A0A0C3CIY9_HEBCY</name>
<protein>
    <submittedName>
        <fullName evidence="1">Uncharacterized protein</fullName>
    </submittedName>
</protein>
<dbReference type="OrthoDB" id="3048541at2759"/>
<sequence length="135" mass="15339">MPRTSTEYDAVLIYPPEPDVTFQPVQSETATPIAPADFPYYILLKGADRLENMFSHVRTHAHNFDILQLSHKLSIAAKIDAVFQWNPDLHRGHIHPNLIMNHISQSQMITCSHSKSMLGHEPFQQIPDSDAVEQI</sequence>
<keyword evidence="2" id="KW-1185">Reference proteome</keyword>
<reference evidence="2" key="2">
    <citation type="submission" date="2015-01" db="EMBL/GenBank/DDBJ databases">
        <title>Evolutionary Origins and Diversification of the Mycorrhizal Mutualists.</title>
        <authorList>
            <consortium name="DOE Joint Genome Institute"/>
            <consortium name="Mycorrhizal Genomics Consortium"/>
            <person name="Kohler A."/>
            <person name="Kuo A."/>
            <person name="Nagy L.G."/>
            <person name="Floudas D."/>
            <person name="Copeland A."/>
            <person name="Barry K.W."/>
            <person name="Cichocki N."/>
            <person name="Veneault-Fourrey C."/>
            <person name="LaButti K."/>
            <person name="Lindquist E.A."/>
            <person name="Lipzen A."/>
            <person name="Lundell T."/>
            <person name="Morin E."/>
            <person name="Murat C."/>
            <person name="Riley R."/>
            <person name="Ohm R."/>
            <person name="Sun H."/>
            <person name="Tunlid A."/>
            <person name="Henrissat B."/>
            <person name="Grigoriev I.V."/>
            <person name="Hibbett D.S."/>
            <person name="Martin F."/>
        </authorList>
    </citation>
    <scope>NUCLEOTIDE SEQUENCE [LARGE SCALE GENOMIC DNA]</scope>
    <source>
        <strain evidence="2">h7</strain>
    </source>
</reference>
<organism evidence="1 2">
    <name type="scientific">Hebeloma cylindrosporum</name>
    <dbReference type="NCBI Taxonomy" id="76867"/>
    <lineage>
        <taxon>Eukaryota</taxon>
        <taxon>Fungi</taxon>
        <taxon>Dikarya</taxon>
        <taxon>Basidiomycota</taxon>
        <taxon>Agaricomycotina</taxon>
        <taxon>Agaricomycetes</taxon>
        <taxon>Agaricomycetidae</taxon>
        <taxon>Agaricales</taxon>
        <taxon>Agaricineae</taxon>
        <taxon>Hymenogastraceae</taxon>
        <taxon>Hebeloma</taxon>
    </lineage>
</organism>
<dbReference type="HOGENOM" id="CLU_1886018_0_0_1"/>
<dbReference type="AlphaFoldDB" id="A0A0C3CIY9"/>
<reference evidence="1 2" key="1">
    <citation type="submission" date="2014-04" db="EMBL/GenBank/DDBJ databases">
        <authorList>
            <consortium name="DOE Joint Genome Institute"/>
            <person name="Kuo A."/>
            <person name="Gay G."/>
            <person name="Dore J."/>
            <person name="Kohler A."/>
            <person name="Nagy L.G."/>
            <person name="Floudas D."/>
            <person name="Copeland A."/>
            <person name="Barry K.W."/>
            <person name="Cichocki N."/>
            <person name="Veneault-Fourrey C."/>
            <person name="LaButti K."/>
            <person name="Lindquist E.A."/>
            <person name="Lipzen A."/>
            <person name="Lundell T."/>
            <person name="Morin E."/>
            <person name="Murat C."/>
            <person name="Sun H."/>
            <person name="Tunlid A."/>
            <person name="Henrissat B."/>
            <person name="Grigoriev I.V."/>
            <person name="Hibbett D.S."/>
            <person name="Martin F."/>
            <person name="Nordberg H.P."/>
            <person name="Cantor M.N."/>
            <person name="Hua S.X."/>
        </authorList>
    </citation>
    <scope>NUCLEOTIDE SEQUENCE [LARGE SCALE GENOMIC DNA]</scope>
    <source>
        <strain evidence="2">h7</strain>
    </source>
</reference>
<accession>A0A0C3CIY9</accession>
<dbReference type="EMBL" id="KN831775">
    <property type="protein sequence ID" value="KIM43651.1"/>
    <property type="molecule type" value="Genomic_DNA"/>
</dbReference>
<evidence type="ECO:0000313" key="2">
    <source>
        <dbReference type="Proteomes" id="UP000053424"/>
    </source>
</evidence>
<evidence type="ECO:0000313" key="1">
    <source>
        <dbReference type="EMBL" id="KIM43651.1"/>
    </source>
</evidence>